<evidence type="ECO:0000313" key="20">
    <source>
        <dbReference type="Proteomes" id="UP000261540"/>
    </source>
</evidence>
<dbReference type="Ensembl" id="ENSPKIT00000034021.1">
    <property type="protein sequence ID" value="ENSPKIP00000009908.1"/>
    <property type="gene ID" value="ENSPKIG00000024818.1"/>
</dbReference>
<evidence type="ECO:0000259" key="18">
    <source>
        <dbReference type="Pfam" id="PF00151"/>
    </source>
</evidence>
<evidence type="ECO:0000256" key="16">
    <source>
        <dbReference type="RuleBase" id="RU004262"/>
    </source>
</evidence>
<comment type="similarity">
    <text evidence="2 16">Belongs to the AB hydrolase superfamily. Lipase family.</text>
</comment>
<evidence type="ECO:0000256" key="8">
    <source>
        <dbReference type="ARBA" id="ARBA00023157"/>
    </source>
</evidence>
<dbReference type="ESTHER" id="9tele-a0a3b3qvg4">
    <property type="family name" value="Phospholipase"/>
</dbReference>
<proteinExistence type="inferred from homology"/>
<dbReference type="InterPro" id="IPR016272">
    <property type="entry name" value="Lipase_LIPH"/>
</dbReference>
<dbReference type="GO" id="GO:0046872">
    <property type="term" value="F:metal ion binding"/>
    <property type="evidence" value="ECO:0007669"/>
    <property type="project" value="UniProtKB-KW"/>
</dbReference>
<dbReference type="PRINTS" id="PR00821">
    <property type="entry name" value="TAGLIPASE"/>
</dbReference>
<keyword evidence="5" id="KW-0378">Hydrolase</keyword>
<evidence type="ECO:0000256" key="2">
    <source>
        <dbReference type="ARBA" id="ARBA00010701"/>
    </source>
</evidence>
<organism evidence="19 20">
    <name type="scientific">Paramormyrops kingsleyae</name>
    <dbReference type="NCBI Taxonomy" id="1676925"/>
    <lineage>
        <taxon>Eukaryota</taxon>
        <taxon>Metazoa</taxon>
        <taxon>Chordata</taxon>
        <taxon>Craniata</taxon>
        <taxon>Vertebrata</taxon>
        <taxon>Euteleostomi</taxon>
        <taxon>Actinopterygii</taxon>
        <taxon>Neopterygii</taxon>
        <taxon>Teleostei</taxon>
        <taxon>Osteoglossocephala</taxon>
        <taxon>Osteoglossomorpha</taxon>
        <taxon>Osteoglossiformes</taxon>
        <taxon>Mormyridae</taxon>
        <taxon>Paramormyrops</taxon>
    </lineage>
</organism>
<feature type="chain" id="PRO_5017454034" description="Phospholipase A1 member A" evidence="17">
    <location>
        <begin position="26"/>
        <end position="433"/>
    </location>
</feature>
<evidence type="ECO:0000256" key="10">
    <source>
        <dbReference type="ARBA" id="ARBA00040696"/>
    </source>
</evidence>
<keyword evidence="9" id="KW-0325">Glycoprotein</keyword>
<dbReference type="CTD" id="51365"/>
<keyword evidence="20" id="KW-1185">Reference proteome</keyword>
<evidence type="ECO:0000256" key="11">
    <source>
        <dbReference type="ARBA" id="ARBA00048284"/>
    </source>
</evidence>
<feature type="active site" description="Charge relay system" evidence="14">
    <location>
        <position position="168"/>
    </location>
</feature>
<keyword evidence="6" id="KW-0442">Lipid degradation</keyword>
<keyword evidence="4 17" id="KW-0732">Signal</keyword>
<evidence type="ECO:0000256" key="9">
    <source>
        <dbReference type="ARBA" id="ARBA00023180"/>
    </source>
</evidence>
<reference evidence="19" key="1">
    <citation type="submission" date="2025-08" db="UniProtKB">
        <authorList>
            <consortium name="Ensembl"/>
        </authorList>
    </citation>
    <scope>IDENTIFICATION</scope>
</reference>
<dbReference type="Proteomes" id="UP000261540">
    <property type="component" value="Unplaced"/>
</dbReference>
<keyword evidence="3" id="KW-0964">Secreted</keyword>
<evidence type="ECO:0000256" key="5">
    <source>
        <dbReference type="ARBA" id="ARBA00022801"/>
    </source>
</evidence>
<sequence>MLWMWSVHSILPAILMFCMYSTVRAGGNESSTSSCADFNSTFWKDIPHGAKLQQSLFNSSLPTKVIIHGYRAPGTKPSWVSPLAQALLRSADSNVLAVDWVYRSFMYSVLAEEYKEVALHVSALIKELKEHGSSLKSIHLIGMSLGAHVAGFIGTLFEGKVGRITGLDPAGPSFKGHDRYNRLDPTDALFVEAIHSDTDVFGISIPVGHVSFFLNGGKDQPGCTHSLSPLSLGYVVCDHMRAIHVYISALNGSCRLWGFPCPTYKEFLNGQCLDCKKTFNGTCPEIGLQQRSGIIIDPLPQEEKLFLLTTNAAPFCTHHILLELQVWPLSKSAEVQVTLSHQGHPDTKETIKLYTKNSMYKQVMAHPVSLCEVNSIHLKNTGAWYQKDEIHFMSLCISELLSSSKDTPLCVGSFNLMKGSLWSHELVRPCESQ</sequence>
<dbReference type="GO" id="GO:0005615">
    <property type="term" value="C:extracellular space"/>
    <property type="evidence" value="ECO:0007669"/>
    <property type="project" value="TreeGrafter"/>
</dbReference>
<comment type="catalytic activity">
    <reaction evidence="11">
        <text>1-(9Z-octadecenoyl)-sn-glycero-3-phospho-L-serine + H2O = sn-glycero-3-phospho-L-serine + (9Z)-octadecenoate + H(+)</text>
        <dbReference type="Rhea" id="RHEA:40499"/>
        <dbReference type="ChEBI" id="CHEBI:15377"/>
        <dbReference type="ChEBI" id="CHEBI:15378"/>
        <dbReference type="ChEBI" id="CHEBI:30823"/>
        <dbReference type="ChEBI" id="CHEBI:64765"/>
        <dbReference type="ChEBI" id="CHEBI:74617"/>
    </reaction>
    <physiologicalReaction direction="left-to-right" evidence="11">
        <dbReference type="Rhea" id="RHEA:40500"/>
    </physiologicalReaction>
</comment>
<dbReference type="GO" id="GO:0016042">
    <property type="term" value="P:lipid catabolic process"/>
    <property type="evidence" value="ECO:0007669"/>
    <property type="project" value="UniProtKB-KW"/>
</dbReference>
<reference evidence="19" key="2">
    <citation type="submission" date="2025-09" db="UniProtKB">
        <authorList>
            <consortium name="Ensembl"/>
        </authorList>
    </citation>
    <scope>IDENTIFICATION</scope>
</reference>
<dbReference type="GO" id="GO:0008970">
    <property type="term" value="F:phospholipase A1 activity"/>
    <property type="evidence" value="ECO:0007669"/>
    <property type="project" value="TreeGrafter"/>
</dbReference>
<dbReference type="Gene3D" id="3.40.50.1820">
    <property type="entry name" value="alpha/beta hydrolase"/>
    <property type="match status" value="1"/>
</dbReference>
<dbReference type="PANTHER" id="PTHR11610:SF111">
    <property type="entry name" value="PHOSPHOLIPASE A1 MEMBER A"/>
    <property type="match status" value="1"/>
</dbReference>
<comment type="catalytic activity">
    <reaction evidence="13">
        <text>1-hexadecanoyl-2-(5Z,8Z,11Z,14Z-eicosatetraenoyl)-sn-glycero-3-phospho-L-serine + H2O = 2-(5Z,8Z,11Z,14Z)-eicosatetraenoyl-sn-glycero-3-phospho-L-serine + hexadecanoate + H(+)</text>
        <dbReference type="Rhea" id="RHEA:41187"/>
        <dbReference type="ChEBI" id="CHEBI:7896"/>
        <dbReference type="ChEBI" id="CHEBI:15377"/>
        <dbReference type="ChEBI" id="CHEBI:15378"/>
        <dbReference type="ChEBI" id="CHEBI:75032"/>
        <dbReference type="ChEBI" id="CHEBI:77830"/>
    </reaction>
    <physiologicalReaction direction="left-to-right" evidence="13">
        <dbReference type="Rhea" id="RHEA:41188"/>
    </physiologicalReaction>
</comment>
<comment type="catalytic activity">
    <reaction evidence="12">
        <text>1,2-di-(9Z)-octadecenoyl-sn-glycero-3-phospho-L-serine + H2O = 2-(9Z-octadecenoyl)-sn-glycero-3-phospho-L-serine + (9Z)-octadecenoate + H(+)</text>
        <dbReference type="Rhea" id="RHEA:40491"/>
        <dbReference type="ChEBI" id="CHEBI:15377"/>
        <dbReference type="ChEBI" id="CHEBI:15378"/>
        <dbReference type="ChEBI" id="CHEBI:30823"/>
        <dbReference type="ChEBI" id="CHEBI:74905"/>
        <dbReference type="ChEBI" id="CHEBI:77342"/>
    </reaction>
    <physiologicalReaction direction="left-to-right" evidence="12">
        <dbReference type="Rhea" id="RHEA:40492"/>
    </physiologicalReaction>
</comment>
<dbReference type="AlphaFoldDB" id="A0A3B3QUV5"/>
<dbReference type="InterPro" id="IPR029058">
    <property type="entry name" value="AB_hydrolase_fold"/>
</dbReference>
<feature type="binding site" evidence="15">
    <location>
        <position position="187"/>
    </location>
    <ligand>
        <name>Ca(2+)</name>
        <dbReference type="ChEBI" id="CHEBI:29108"/>
    </ligand>
</feature>
<feature type="active site" description="Nucleophile" evidence="14">
    <location>
        <position position="144"/>
    </location>
</feature>
<keyword evidence="7" id="KW-0443">Lipid metabolism</keyword>
<feature type="active site" description="Charge relay system" evidence="14">
    <location>
        <position position="239"/>
    </location>
</feature>
<evidence type="ECO:0000256" key="6">
    <source>
        <dbReference type="ARBA" id="ARBA00022963"/>
    </source>
</evidence>
<evidence type="ECO:0000256" key="1">
    <source>
        <dbReference type="ARBA" id="ARBA00004613"/>
    </source>
</evidence>
<dbReference type="PANTHER" id="PTHR11610">
    <property type="entry name" value="LIPASE"/>
    <property type="match status" value="1"/>
</dbReference>
<evidence type="ECO:0000256" key="13">
    <source>
        <dbReference type="ARBA" id="ARBA00048700"/>
    </source>
</evidence>
<evidence type="ECO:0000256" key="14">
    <source>
        <dbReference type="PIRSR" id="PIRSR000865-1"/>
    </source>
</evidence>
<dbReference type="GeneTree" id="ENSGT00940000159279"/>
<dbReference type="InterPro" id="IPR033906">
    <property type="entry name" value="Lipase_N"/>
</dbReference>
<accession>A0A3B3QUV5</accession>
<evidence type="ECO:0000256" key="4">
    <source>
        <dbReference type="ARBA" id="ARBA00022729"/>
    </source>
</evidence>
<evidence type="ECO:0000256" key="12">
    <source>
        <dbReference type="ARBA" id="ARBA00048646"/>
    </source>
</evidence>
<comment type="subcellular location">
    <subcellularLocation>
        <location evidence="1">Secreted</location>
    </subcellularLocation>
</comment>
<keyword evidence="15" id="KW-0106">Calcium</keyword>
<evidence type="ECO:0000256" key="17">
    <source>
        <dbReference type="SAM" id="SignalP"/>
    </source>
</evidence>
<dbReference type="SUPFAM" id="SSF53474">
    <property type="entry name" value="alpha/beta-Hydrolases"/>
    <property type="match status" value="1"/>
</dbReference>
<evidence type="ECO:0000256" key="15">
    <source>
        <dbReference type="PIRSR" id="PIRSR000865-2"/>
    </source>
</evidence>
<evidence type="ECO:0000256" key="3">
    <source>
        <dbReference type="ARBA" id="ARBA00022525"/>
    </source>
</evidence>
<name>A0A3B3QUV5_9TELE</name>
<feature type="binding site" evidence="15">
    <location>
        <position position="182"/>
    </location>
    <ligand>
        <name>Ca(2+)</name>
        <dbReference type="ChEBI" id="CHEBI:29108"/>
    </ligand>
</feature>
<dbReference type="PIRSF" id="PIRSF000865">
    <property type="entry name" value="Lipoprotein_lipase_LIPH"/>
    <property type="match status" value="1"/>
</dbReference>
<keyword evidence="8" id="KW-1015">Disulfide bond</keyword>
<evidence type="ECO:0000256" key="7">
    <source>
        <dbReference type="ARBA" id="ARBA00023098"/>
    </source>
</evidence>
<feature type="binding site" evidence="15">
    <location>
        <position position="184"/>
    </location>
    <ligand>
        <name>Ca(2+)</name>
        <dbReference type="ChEBI" id="CHEBI:29108"/>
    </ligand>
</feature>
<dbReference type="Pfam" id="PF00151">
    <property type="entry name" value="Lipase"/>
    <property type="match status" value="1"/>
</dbReference>
<dbReference type="InterPro" id="IPR000734">
    <property type="entry name" value="TAG_lipase"/>
</dbReference>
<dbReference type="CDD" id="cd00707">
    <property type="entry name" value="Pancreat_lipase_like"/>
    <property type="match status" value="1"/>
</dbReference>
<evidence type="ECO:0000313" key="19">
    <source>
        <dbReference type="Ensembl" id="ENSPKIP00000009908.1"/>
    </source>
</evidence>
<dbReference type="InterPro" id="IPR013818">
    <property type="entry name" value="Lipase"/>
</dbReference>
<feature type="signal peptide" evidence="17">
    <location>
        <begin position="1"/>
        <end position="25"/>
    </location>
</feature>
<protein>
    <recommendedName>
        <fullName evidence="10">Phospholipase A1 member A</fullName>
    </recommendedName>
</protein>
<feature type="domain" description="Lipase" evidence="18">
    <location>
        <begin position="49"/>
        <end position="315"/>
    </location>
</feature>
<keyword evidence="15" id="KW-0479">Metal-binding</keyword>